<proteinExistence type="predicted"/>
<keyword evidence="3" id="KW-1133">Transmembrane helix</keyword>
<protein>
    <submittedName>
        <fullName evidence="4">Uncharacterized protein</fullName>
    </submittedName>
</protein>
<gene>
    <name evidence="4" type="ordered locus">Dvul_0423</name>
</gene>
<organism evidence="4 5">
    <name type="scientific">Nitratidesulfovibrio vulgaris (strain DP4)</name>
    <name type="common">Desulfovibrio vulgaris</name>
    <dbReference type="NCBI Taxonomy" id="391774"/>
    <lineage>
        <taxon>Bacteria</taxon>
        <taxon>Pseudomonadati</taxon>
        <taxon>Thermodesulfobacteriota</taxon>
        <taxon>Desulfovibrionia</taxon>
        <taxon>Desulfovibrionales</taxon>
        <taxon>Desulfovibrionaceae</taxon>
        <taxon>Nitratidesulfovibrio</taxon>
    </lineage>
</organism>
<evidence type="ECO:0000313" key="5">
    <source>
        <dbReference type="Proteomes" id="UP000009173"/>
    </source>
</evidence>
<reference evidence="5" key="1">
    <citation type="journal article" date="2009" name="Environ. Microbiol.">
        <title>Contribution of mobile genetic elements to Desulfovibrio vulgaris genome plasticity.</title>
        <authorList>
            <person name="Walker C.B."/>
            <person name="Stolyar S."/>
            <person name="Chivian D."/>
            <person name="Pinel N."/>
            <person name="Gabster J.A."/>
            <person name="Dehal P.S."/>
            <person name="He Z."/>
            <person name="Yang Z.K."/>
            <person name="Yen H.C."/>
            <person name="Zhou J."/>
            <person name="Wall J.D."/>
            <person name="Hazen T.C."/>
            <person name="Arkin A.P."/>
            <person name="Stahl D.A."/>
        </authorList>
    </citation>
    <scope>NUCLEOTIDE SEQUENCE [LARGE SCALE GENOMIC DNA]</scope>
    <source>
        <strain evidence="5">DP4</strain>
    </source>
</reference>
<evidence type="ECO:0000313" key="4">
    <source>
        <dbReference type="EMBL" id="ABM27446.1"/>
    </source>
</evidence>
<dbReference type="EMBL" id="CP000527">
    <property type="protein sequence ID" value="ABM27446.1"/>
    <property type="molecule type" value="Genomic_DNA"/>
</dbReference>
<evidence type="ECO:0000256" key="1">
    <source>
        <dbReference type="SAM" id="Coils"/>
    </source>
</evidence>
<feature type="transmembrane region" description="Helical" evidence="3">
    <location>
        <begin position="29"/>
        <end position="56"/>
    </location>
</feature>
<dbReference type="KEGG" id="dvl:Dvul_0423"/>
<feature type="coiled-coil region" evidence="1">
    <location>
        <begin position="59"/>
        <end position="93"/>
    </location>
</feature>
<evidence type="ECO:0000256" key="2">
    <source>
        <dbReference type="SAM" id="MobiDB-lite"/>
    </source>
</evidence>
<evidence type="ECO:0000256" key="3">
    <source>
        <dbReference type="SAM" id="Phobius"/>
    </source>
</evidence>
<feature type="region of interest" description="Disordered" evidence="2">
    <location>
        <begin position="107"/>
        <end position="166"/>
    </location>
</feature>
<name>A0A0H3A617_NITV4</name>
<dbReference type="RefSeq" id="WP_011791605.1">
    <property type="nucleotide sequence ID" value="NC_008751.1"/>
</dbReference>
<dbReference type="AlphaFoldDB" id="A0A0H3A617"/>
<keyword evidence="3" id="KW-0472">Membrane</keyword>
<sequence length="299" mass="31610">MSAPRPAKHYSLLLMRDDGNVRRLRVSPLALRLLVTTLFIVPALAVLGIWAAATFWKGNTALVDANRDLTREIKEMRVELERLSNLEILLEREDPVRLHALVAPRKTPAPTASAPGESASPLSAHGDGATATPDATSSGAPAGDAPPGLTTDQPDDATAGTPSDASETAAVAPLFQDAPASAPKRDISPINNGQARVDDVQVQISPQGKIRVTFSLSNGDTSRQLAGHVVFVAIDGKGTGHDLAIPAEAADFRISRFKKIVASARLPQGLSSGDIALVAIEIRSGDTIVFRDAFPFRRN</sequence>
<dbReference type="HOGENOM" id="CLU_929783_0_0_7"/>
<keyword evidence="1" id="KW-0175">Coiled coil</keyword>
<keyword evidence="3" id="KW-0812">Transmembrane</keyword>
<accession>A0A0H3A617</accession>
<dbReference type="Proteomes" id="UP000009173">
    <property type="component" value="Chromosome"/>
</dbReference>